<sequence length="111" mass="12727">MKTAKIPRRGIFQGLNKCIEGESIEVKIKRIVDEKEPITDGAPIIFTEAKDGVRPEFNPRTDRWEIAIDAMDKVSNYQLSKYTQSLETPKKEEKQADYKETKETPKAPESN</sequence>
<evidence type="ECO:0008006" key="9">
    <source>
        <dbReference type="Google" id="ProtNLM"/>
    </source>
</evidence>
<dbReference type="EMBL" id="PP511621">
    <property type="protein sequence ID" value="XCD05996.1"/>
    <property type="molecule type" value="Genomic_DNA"/>
</dbReference>
<evidence type="ECO:0000313" key="2">
    <source>
        <dbReference type="EMBL" id="XCD03929.1"/>
    </source>
</evidence>
<evidence type="ECO:0000313" key="4">
    <source>
        <dbReference type="EMBL" id="XCD05281.1"/>
    </source>
</evidence>
<name>A0AAU8B461_9VIRU</name>
<feature type="compositionally biased region" description="Basic and acidic residues" evidence="1">
    <location>
        <begin position="88"/>
        <end position="111"/>
    </location>
</feature>
<proteinExistence type="predicted"/>
<feature type="region of interest" description="Disordered" evidence="1">
    <location>
        <begin position="82"/>
        <end position="111"/>
    </location>
</feature>
<reference evidence="7" key="1">
    <citation type="submission" date="2024-03" db="EMBL/GenBank/DDBJ databases">
        <title>Diverse circular DNA viruses in blood, oral, and fecal samples of captive lemurs.</title>
        <authorList>
            <person name="Paietta E.N."/>
            <person name="Kraberger S."/>
            <person name="Lund M.C."/>
            <person name="Custer J.M."/>
            <person name="Vargas K.M."/>
            <person name="Ehmke E.E."/>
            <person name="Yoder A.D."/>
            <person name="Varsani A."/>
        </authorList>
    </citation>
    <scope>NUCLEOTIDE SEQUENCE</scope>
    <source>
        <strain evidence="2">Duke_21_51</strain>
        <strain evidence="3">Duke_24FF_984</strain>
        <strain evidence="4">Duke_24FS_58</strain>
        <strain evidence="5">Duke_24SF_726</strain>
        <strain evidence="6">Duke_25FF_1036</strain>
        <strain evidence="7">Duke_25FS_74</strain>
        <strain evidence="8">Duke_26_43</strain>
    </source>
</reference>
<dbReference type="EMBL" id="PP511494">
    <property type="protein sequence ID" value="XCD04687.1"/>
    <property type="molecule type" value="Genomic_DNA"/>
</dbReference>
<evidence type="ECO:0000256" key="1">
    <source>
        <dbReference type="SAM" id="MobiDB-lite"/>
    </source>
</evidence>
<dbReference type="EMBL" id="PP511603">
    <property type="protein sequence ID" value="XCD05861.1"/>
    <property type="molecule type" value="Genomic_DNA"/>
</dbReference>
<evidence type="ECO:0000313" key="8">
    <source>
        <dbReference type="EMBL" id="XCD06881.1"/>
    </source>
</evidence>
<dbReference type="EMBL" id="PP511723">
    <property type="protein sequence ID" value="XCD06881.1"/>
    <property type="molecule type" value="Genomic_DNA"/>
</dbReference>
<dbReference type="EMBL" id="PP511540">
    <property type="protein sequence ID" value="XCD05281.1"/>
    <property type="molecule type" value="Genomic_DNA"/>
</dbReference>
<evidence type="ECO:0000313" key="7">
    <source>
        <dbReference type="EMBL" id="XCD06344.1"/>
    </source>
</evidence>
<accession>A0AAU8B461</accession>
<dbReference type="EMBL" id="PP511660">
    <property type="protein sequence ID" value="XCD06344.1"/>
    <property type="molecule type" value="Genomic_DNA"/>
</dbReference>
<protein>
    <recommendedName>
        <fullName evidence="9">Phage protein</fullName>
    </recommendedName>
</protein>
<organism evidence="7">
    <name type="scientific">Dulem virus 214</name>
    <dbReference type="NCBI Taxonomy" id="3145691"/>
    <lineage>
        <taxon>Viruses</taxon>
        <taxon>Monodnaviria</taxon>
        <taxon>Sangervirae</taxon>
        <taxon>Phixviricota</taxon>
        <taxon>Malgrandaviricetes</taxon>
        <taxon>Petitvirales</taxon>
        <taxon>Microviridae</taxon>
        <taxon>Microvirus</taxon>
    </lineage>
</organism>
<evidence type="ECO:0000313" key="3">
    <source>
        <dbReference type="EMBL" id="XCD04687.1"/>
    </source>
</evidence>
<evidence type="ECO:0000313" key="6">
    <source>
        <dbReference type="EMBL" id="XCD05996.1"/>
    </source>
</evidence>
<dbReference type="EMBL" id="PP511402">
    <property type="protein sequence ID" value="XCD03929.1"/>
    <property type="molecule type" value="Genomic_DNA"/>
</dbReference>
<evidence type="ECO:0000313" key="5">
    <source>
        <dbReference type="EMBL" id="XCD05861.1"/>
    </source>
</evidence>